<accession>A0A0S2KFP5</accession>
<dbReference type="PATRIC" id="fig|1249552.3.peg.2534"/>
<dbReference type="EMBL" id="CP013189">
    <property type="protein sequence ID" value="ALO47152.1"/>
    <property type="molecule type" value="Genomic_DNA"/>
</dbReference>
<evidence type="ECO:0000313" key="3">
    <source>
        <dbReference type="Proteomes" id="UP000065641"/>
    </source>
</evidence>
<dbReference type="STRING" id="1249552.PS2015_2518"/>
<dbReference type="Pfam" id="PF09831">
    <property type="entry name" value="DUF2058"/>
    <property type="match status" value="1"/>
</dbReference>
<keyword evidence="3" id="KW-1185">Reference proteome</keyword>
<reference evidence="2 3" key="1">
    <citation type="submission" date="2015-11" db="EMBL/GenBank/DDBJ databases">
        <authorList>
            <person name="Zhang Y."/>
            <person name="Guo Z."/>
        </authorList>
    </citation>
    <scope>NUCLEOTIDE SEQUENCE [LARGE SCALE GENOMIC DNA]</scope>
    <source>
        <strain evidence="2 3">KCTC 32221</strain>
    </source>
</reference>
<name>A0A0S2KFP5_9GAMM</name>
<feature type="region of interest" description="Disordered" evidence="1">
    <location>
        <begin position="163"/>
        <end position="182"/>
    </location>
</feature>
<feature type="region of interest" description="Disordered" evidence="1">
    <location>
        <begin position="16"/>
        <end position="45"/>
    </location>
</feature>
<feature type="compositionally biased region" description="Low complexity" evidence="1">
    <location>
        <begin position="173"/>
        <end position="182"/>
    </location>
</feature>
<evidence type="ECO:0000313" key="2">
    <source>
        <dbReference type="EMBL" id="ALO47152.1"/>
    </source>
</evidence>
<sequence length="182" mass="20844">MAKSLADQLLKAGLVDQKKVKNAQKEQRKQSKQPKQKKGAATVDETQARLAQQRVEKAERDRLLNLQRVEAERQKAMRAQIRQMLDHSGFRSQGDIRFNFTDPASKKIKQIYVTQKEQDQLAKGVLAICQNDDKYVLVPRNIADKIAERFGEAVVFLAAKNESDTAEDDPYKDYPVPDDLMW</sequence>
<protein>
    <recommendedName>
        <fullName evidence="4">Nucleoprotein/polynucleotide-associated enzyme</fullName>
    </recommendedName>
</protein>
<dbReference type="Proteomes" id="UP000065641">
    <property type="component" value="Chromosome"/>
</dbReference>
<evidence type="ECO:0008006" key="4">
    <source>
        <dbReference type="Google" id="ProtNLM"/>
    </source>
</evidence>
<dbReference type="OrthoDB" id="5294470at2"/>
<evidence type="ECO:0000256" key="1">
    <source>
        <dbReference type="SAM" id="MobiDB-lite"/>
    </source>
</evidence>
<dbReference type="KEGG" id="pspi:PS2015_2518"/>
<organism evidence="2 3">
    <name type="scientific">Pseudohongiella spirulinae</name>
    <dbReference type="NCBI Taxonomy" id="1249552"/>
    <lineage>
        <taxon>Bacteria</taxon>
        <taxon>Pseudomonadati</taxon>
        <taxon>Pseudomonadota</taxon>
        <taxon>Gammaproteobacteria</taxon>
        <taxon>Pseudomonadales</taxon>
        <taxon>Pseudohongiellaceae</taxon>
        <taxon>Pseudohongiella</taxon>
    </lineage>
</organism>
<gene>
    <name evidence="2" type="ORF">PS2015_2518</name>
</gene>
<feature type="compositionally biased region" description="Basic and acidic residues" evidence="1">
    <location>
        <begin position="16"/>
        <end position="29"/>
    </location>
</feature>
<dbReference type="InterPro" id="IPR018636">
    <property type="entry name" value="DUF2058"/>
</dbReference>
<dbReference type="RefSeq" id="WP_058022571.1">
    <property type="nucleotide sequence ID" value="NZ_CP013189.1"/>
</dbReference>
<dbReference type="AlphaFoldDB" id="A0A0S2KFP5"/>
<proteinExistence type="predicted"/>